<name>A0A2I0XBT7_9ASPA</name>
<gene>
    <name evidence="2" type="ORF">MA16_Dca003108</name>
</gene>
<keyword evidence="3" id="KW-1185">Reference proteome</keyword>
<evidence type="ECO:0000259" key="1">
    <source>
        <dbReference type="Pfam" id="PF07727"/>
    </source>
</evidence>
<dbReference type="CDD" id="cd09272">
    <property type="entry name" value="RNase_HI_RT_Ty1"/>
    <property type="match status" value="1"/>
</dbReference>
<feature type="domain" description="Reverse transcriptase Ty1/copia-type" evidence="1">
    <location>
        <begin position="13"/>
        <end position="253"/>
    </location>
</feature>
<dbReference type="PANTHER" id="PTHR11439">
    <property type="entry name" value="GAG-POL-RELATED RETROTRANSPOSON"/>
    <property type="match status" value="1"/>
</dbReference>
<reference evidence="2 3" key="2">
    <citation type="journal article" date="2017" name="Nature">
        <title>The Apostasia genome and the evolution of orchids.</title>
        <authorList>
            <person name="Zhang G.Q."/>
            <person name="Liu K.W."/>
            <person name="Li Z."/>
            <person name="Lohaus R."/>
            <person name="Hsiao Y.Y."/>
            <person name="Niu S.C."/>
            <person name="Wang J.Y."/>
            <person name="Lin Y.C."/>
            <person name="Xu Q."/>
            <person name="Chen L.J."/>
            <person name="Yoshida K."/>
            <person name="Fujiwara S."/>
            <person name="Wang Z.W."/>
            <person name="Zhang Y.Q."/>
            <person name="Mitsuda N."/>
            <person name="Wang M."/>
            <person name="Liu G.H."/>
            <person name="Pecoraro L."/>
            <person name="Huang H.X."/>
            <person name="Xiao X.J."/>
            <person name="Lin M."/>
            <person name="Wu X.Y."/>
            <person name="Wu W.L."/>
            <person name="Chen Y.Y."/>
            <person name="Chang S.B."/>
            <person name="Sakamoto S."/>
            <person name="Ohme-Takagi M."/>
            <person name="Yagi M."/>
            <person name="Zeng S.J."/>
            <person name="Shen C.Y."/>
            <person name="Yeh C.M."/>
            <person name="Luo Y.B."/>
            <person name="Tsai W.C."/>
            <person name="Van de Peer Y."/>
            <person name="Liu Z.J."/>
        </authorList>
    </citation>
    <scope>NUCLEOTIDE SEQUENCE [LARGE SCALE GENOMIC DNA]</scope>
    <source>
        <tissue evidence="2">The whole plant</tissue>
    </source>
</reference>
<dbReference type="EMBL" id="KZ501977">
    <property type="protein sequence ID" value="PKU85369.1"/>
    <property type="molecule type" value="Genomic_DNA"/>
</dbReference>
<dbReference type="SUPFAM" id="SSF56672">
    <property type="entry name" value="DNA/RNA polymerases"/>
    <property type="match status" value="1"/>
</dbReference>
<dbReference type="InterPro" id="IPR043502">
    <property type="entry name" value="DNA/RNA_pol_sf"/>
</dbReference>
<evidence type="ECO:0000313" key="3">
    <source>
        <dbReference type="Proteomes" id="UP000233837"/>
    </source>
</evidence>
<dbReference type="AlphaFoldDB" id="A0A2I0XBT7"/>
<proteinExistence type="predicted"/>
<evidence type="ECO:0000313" key="2">
    <source>
        <dbReference type="EMBL" id="PKU85369.1"/>
    </source>
</evidence>
<protein>
    <submittedName>
        <fullName evidence="2">Retrovirus-related Pol polyprotein from transposon TNT 1-94</fullName>
    </submittedName>
</protein>
<dbReference type="Proteomes" id="UP000233837">
    <property type="component" value="Unassembled WGS sequence"/>
</dbReference>
<organism evidence="2 3">
    <name type="scientific">Dendrobium catenatum</name>
    <dbReference type="NCBI Taxonomy" id="906689"/>
    <lineage>
        <taxon>Eukaryota</taxon>
        <taxon>Viridiplantae</taxon>
        <taxon>Streptophyta</taxon>
        <taxon>Embryophyta</taxon>
        <taxon>Tracheophyta</taxon>
        <taxon>Spermatophyta</taxon>
        <taxon>Magnoliopsida</taxon>
        <taxon>Liliopsida</taxon>
        <taxon>Asparagales</taxon>
        <taxon>Orchidaceae</taxon>
        <taxon>Epidendroideae</taxon>
        <taxon>Malaxideae</taxon>
        <taxon>Dendrobiinae</taxon>
        <taxon>Dendrobium</taxon>
    </lineage>
</organism>
<accession>A0A2I0XBT7</accession>
<dbReference type="PANTHER" id="PTHR11439:SF461">
    <property type="entry name" value="OS10G0432200 PROTEIN"/>
    <property type="match status" value="1"/>
</dbReference>
<reference evidence="2 3" key="1">
    <citation type="journal article" date="2016" name="Sci. Rep.">
        <title>The Dendrobium catenatum Lindl. genome sequence provides insights into polysaccharide synthase, floral development and adaptive evolution.</title>
        <authorList>
            <person name="Zhang G.Q."/>
            <person name="Xu Q."/>
            <person name="Bian C."/>
            <person name="Tsai W.C."/>
            <person name="Yeh C.M."/>
            <person name="Liu K.W."/>
            <person name="Yoshida K."/>
            <person name="Zhang L.S."/>
            <person name="Chang S.B."/>
            <person name="Chen F."/>
            <person name="Shi Y."/>
            <person name="Su Y.Y."/>
            <person name="Zhang Y.Q."/>
            <person name="Chen L.J."/>
            <person name="Yin Y."/>
            <person name="Lin M."/>
            <person name="Huang H."/>
            <person name="Deng H."/>
            <person name="Wang Z.W."/>
            <person name="Zhu S.L."/>
            <person name="Zhao X."/>
            <person name="Deng C."/>
            <person name="Niu S.C."/>
            <person name="Huang J."/>
            <person name="Wang M."/>
            <person name="Liu G.H."/>
            <person name="Yang H.J."/>
            <person name="Xiao X.J."/>
            <person name="Hsiao Y.Y."/>
            <person name="Wu W.L."/>
            <person name="Chen Y.Y."/>
            <person name="Mitsuda N."/>
            <person name="Ohme-Takagi M."/>
            <person name="Luo Y.B."/>
            <person name="Van de Peer Y."/>
            <person name="Liu Z.J."/>
        </authorList>
    </citation>
    <scope>NUCLEOTIDE SEQUENCE [LARGE SCALE GENOMIC DNA]</scope>
    <source>
        <tissue evidence="2">The whole plant</tissue>
    </source>
</reference>
<sequence length="510" mass="57514">MAHEFLALQKQGTWNLVPPPPNTSILGCKWTYRTKFHSDGSIARFKARLVALGNRQEHGIDYDETFSPVVKLPTIRILITVALHHGWSIQQLDVENAFLHGTLTETVYMTQPKGFEDASNPNHVCRLHKAIYGLKQAPRQWYNTFSNHLTSLGFSHSKSDPSLLIRKRTNSLIFLLIYVDDILLTGNNSQDINNLLHQLKSTFAIKHLGTAHSFLGIKITSQNPNQLFLSQPQYAKHILQLAQMSECNALANPSCTKLPQLVPPDPILSDPSLYRQITGSLQYLTITRPDLAYSVNVLSQHMQNPQPPHTYLLKRLLWYIRGTLHYGIPITKSALTLTSYSDADWAGDPVSRKSTSGFCSFLGTTLISWSVKKQHTVARSSTESEYRALAAATADILWLRRVLDDFGINTNTPTDLHCDNTSAIAIANNPVFHARTKHIEIDQRFIRDHIHNNNIRLLPISTIDQTADILTKPLTTPRFQLLRNKLTVIEDPSACGEILEYKAKQQPIQI</sequence>
<dbReference type="Pfam" id="PF07727">
    <property type="entry name" value="RVT_2"/>
    <property type="match status" value="1"/>
</dbReference>
<dbReference type="InterPro" id="IPR013103">
    <property type="entry name" value="RVT_2"/>
</dbReference>